<name>A0ABQ4JGP5_9ACTN</name>
<sequence>MHDLTELKQYVGAHARTQRLQRHQEVLDRIRNDGTGPGSWVHEWSTEASRLERRGAQQDALRRYVMARFPFVDGPARQEAQDGLLRTFDKWRTGKDIHPLEVKFKSGVIRAWQSGLSATERRPLVVLSGGIVAVKEQWAQSLPVLKRLGLAAIATEMPGTGENTMPYDGDSWQMLPALLDAVADRADVSRTYALMFSFSGHLALRAAMEDARIKGIVSAGTPLIKFFADRAWHRQIPKLTGDTLAHLTGVDRDQLFEHLRDWALPPRGLSTVGIPVSYVASLRDEIIPQSDTVALRRYLTNVHILSHDDVHAAPRYWQQTQVFVIRSLLRMAGARDVHRLLIEALWPVVQARGRLIRPPA</sequence>
<dbReference type="Pfam" id="PF06500">
    <property type="entry name" value="FrsA-like"/>
    <property type="match status" value="1"/>
</dbReference>
<keyword evidence="2" id="KW-1185">Reference proteome</keyword>
<dbReference type="SUPFAM" id="SSF53474">
    <property type="entry name" value="alpha/beta-Hydrolases"/>
    <property type="match status" value="1"/>
</dbReference>
<dbReference type="RefSeq" id="WP_204036992.1">
    <property type="nucleotide sequence ID" value="NZ_BOPC01000074.1"/>
</dbReference>
<dbReference type="InterPro" id="IPR010520">
    <property type="entry name" value="FrsA-like"/>
</dbReference>
<proteinExistence type="predicted"/>
<evidence type="ECO:0000313" key="2">
    <source>
        <dbReference type="Proteomes" id="UP000653076"/>
    </source>
</evidence>
<evidence type="ECO:0000313" key="1">
    <source>
        <dbReference type="EMBL" id="GIJ29525.1"/>
    </source>
</evidence>
<protein>
    <recommendedName>
        <fullName evidence="3">Alpha/beta hydrolase</fullName>
    </recommendedName>
</protein>
<accession>A0ABQ4JGP5</accession>
<dbReference type="Proteomes" id="UP000653076">
    <property type="component" value="Unassembled WGS sequence"/>
</dbReference>
<comment type="caution">
    <text evidence="1">The sequence shown here is derived from an EMBL/GenBank/DDBJ whole genome shotgun (WGS) entry which is preliminary data.</text>
</comment>
<dbReference type="EMBL" id="BOPC01000074">
    <property type="protein sequence ID" value="GIJ29525.1"/>
    <property type="molecule type" value="Genomic_DNA"/>
</dbReference>
<organism evidence="1 2">
    <name type="scientific">Micromonospora qiuiae</name>
    <dbReference type="NCBI Taxonomy" id="502268"/>
    <lineage>
        <taxon>Bacteria</taxon>
        <taxon>Bacillati</taxon>
        <taxon>Actinomycetota</taxon>
        <taxon>Actinomycetes</taxon>
        <taxon>Micromonosporales</taxon>
        <taxon>Micromonosporaceae</taxon>
        <taxon>Micromonospora</taxon>
    </lineage>
</organism>
<dbReference type="Gene3D" id="3.40.50.1820">
    <property type="entry name" value="alpha/beta hydrolase"/>
    <property type="match status" value="1"/>
</dbReference>
<gene>
    <name evidence="1" type="ORF">Vqi01_46870</name>
</gene>
<reference evidence="1 2" key="1">
    <citation type="submission" date="2021-01" db="EMBL/GenBank/DDBJ databases">
        <title>Whole genome shotgun sequence of Verrucosispora qiuiae NBRC 106684.</title>
        <authorList>
            <person name="Komaki H."/>
            <person name="Tamura T."/>
        </authorList>
    </citation>
    <scope>NUCLEOTIDE SEQUENCE [LARGE SCALE GENOMIC DNA]</scope>
    <source>
        <strain evidence="1 2">NBRC 106684</strain>
    </source>
</reference>
<evidence type="ECO:0008006" key="3">
    <source>
        <dbReference type="Google" id="ProtNLM"/>
    </source>
</evidence>
<dbReference type="InterPro" id="IPR029058">
    <property type="entry name" value="AB_hydrolase_fold"/>
</dbReference>